<dbReference type="InterPro" id="IPR043504">
    <property type="entry name" value="Peptidase_S1_PA_chymotrypsin"/>
</dbReference>
<keyword evidence="2" id="KW-0964">Secreted</keyword>
<dbReference type="PANTHER" id="PTHR24264:SF65">
    <property type="entry name" value="SRCR DOMAIN-CONTAINING PROTEIN"/>
    <property type="match status" value="1"/>
</dbReference>
<dbReference type="InterPro" id="IPR018114">
    <property type="entry name" value="TRYPSIN_HIS"/>
</dbReference>
<comment type="subcellular location">
    <subcellularLocation>
        <location evidence="1">Secreted</location>
    </subcellularLocation>
</comment>
<name>A0ABV3SQ18_9HYPH</name>
<keyword evidence="6" id="KW-0720">Serine protease</keyword>
<dbReference type="PROSITE" id="PS50240">
    <property type="entry name" value="TRYPSIN_DOM"/>
    <property type="match status" value="1"/>
</dbReference>
<comment type="caution">
    <text evidence="8">The sequence shown here is derived from an EMBL/GenBank/DDBJ whole genome shotgun (WGS) entry which is preliminary data.</text>
</comment>
<keyword evidence="3 6" id="KW-0645">Protease</keyword>
<sequence length="408" mass="43422">MIPEKRSDGKRLRTEFLKPAKHRAPHLFLKGPDKSLSFGRTPVLDVRHRMPRVGSVMATKSQEVTLIRSRKLNGVAFAAALAVSACAINNVAIAQDSSVAAAAKPESSPMSRVAAARKAARESGEDSRVIGGTPAEEGAWPFQVALLISDYLDDNPATQLDAQFCGGSLISPEWVLTAAHCLFEYGEVVDPRGVTVLVGATHLADGERIQAAEIIPHESYDPAGFDNDLGLIRLSRSASQAPIKLTPSDVPRGNAMVTGWGKMADGGFPENLMQADVELVANDACNSGIKNIYARDLESLLRNFSQRMRVSEEGIQNAKAFIVQNMSDPLTGNMICAGVASGARDACNGDSGGPLFMNGDGGQVQVGIVSWGEGPLDSNIACGHENAYGVYTRVANYRDWIGSKTGVK</sequence>
<dbReference type="InterPro" id="IPR001254">
    <property type="entry name" value="Trypsin_dom"/>
</dbReference>
<feature type="domain" description="Peptidase S1" evidence="7">
    <location>
        <begin position="129"/>
        <end position="406"/>
    </location>
</feature>
<accession>A0ABV3SQ18</accession>
<dbReference type="PROSITE" id="PS00134">
    <property type="entry name" value="TRYPSIN_HIS"/>
    <property type="match status" value="1"/>
</dbReference>
<dbReference type="GO" id="GO:0008233">
    <property type="term" value="F:peptidase activity"/>
    <property type="evidence" value="ECO:0007669"/>
    <property type="project" value="UniProtKB-KW"/>
</dbReference>
<evidence type="ECO:0000256" key="3">
    <source>
        <dbReference type="ARBA" id="ARBA00022670"/>
    </source>
</evidence>
<dbReference type="InterPro" id="IPR001314">
    <property type="entry name" value="Peptidase_S1A"/>
</dbReference>
<dbReference type="Proteomes" id="UP001556692">
    <property type="component" value="Unassembled WGS sequence"/>
</dbReference>
<dbReference type="InterPro" id="IPR009003">
    <property type="entry name" value="Peptidase_S1_PA"/>
</dbReference>
<evidence type="ECO:0000313" key="8">
    <source>
        <dbReference type="EMBL" id="MEX0407986.1"/>
    </source>
</evidence>
<gene>
    <name evidence="8" type="ORF">ABGN05_20205</name>
</gene>
<dbReference type="SUPFAM" id="SSF50494">
    <property type="entry name" value="Trypsin-like serine proteases"/>
    <property type="match status" value="1"/>
</dbReference>
<keyword evidence="4 6" id="KW-0378">Hydrolase</keyword>
<evidence type="ECO:0000256" key="6">
    <source>
        <dbReference type="RuleBase" id="RU363034"/>
    </source>
</evidence>
<evidence type="ECO:0000313" key="9">
    <source>
        <dbReference type="Proteomes" id="UP001556692"/>
    </source>
</evidence>
<evidence type="ECO:0000256" key="2">
    <source>
        <dbReference type="ARBA" id="ARBA00022525"/>
    </source>
</evidence>
<evidence type="ECO:0000259" key="7">
    <source>
        <dbReference type="PROSITE" id="PS50240"/>
    </source>
</evidence>
<dbReference type="PROSITE" id="PS00135">
    <property type="entry name" value="TRYPSIN_SER"/>
    <property type="match status" value="1"/>
</dbReference>
<dbReference type="Pfam" id="PF00089">
    <property type="entry name" value="Trypsin"/>
    <property type="match status" value="1"/>
</dbReference>
<dbReference type="CDD" id="cd00190">
    <property type="entry name" value="Tryp_SPc"/>
    <property type="match status" value="1"/>
</dbReference>
<organism evidence="8 9">
    <name type="scientific">Aquibium pacificus</name>
    <dbReference type="NCBI Taxonomy" id="3153579"/>
    <lineage>
        <taxon>Bacteria</taxon>
        <taxon>Pseudomonadati</taxon>
        <taxon>Pseudomonadota</taxon>
        <taxon>Alphaproteobacteria</taxon>
        <taxon>Hyphomicrobiales</taxon>
        <taxon>Phyllobacteriaceae</taxon>
        <taxon>Aquibium</taxon>
    </lineage>
</organism>
<dbReference type="EMBL" id="JBDPGJ010000004">
    <property type="protein sequence ID" value="MEX0407986.1"/>
    <property type="molecule type" value="Genomic_DNA"/>
</dbReference>
<evidence type="ECO:0000256" key="4">
    <source>
        <dbReference type="ARBA" id="ARBA00022801"/>
    </source>
</evidence>
<dbReference type="InterPro" id="IPR033116">
    <property type="entry name" value="TRYPSIN_SER"/>
</dbReference>
<dbReference type="SMART" id="SM00020">
    <property type="entry name" value="Tryp_SPc"/>
    <property type="match status" value="1"/>
</dbReference>
<dbReference type="RefSeq" id="WP_367955841.1">
    <property type="nucleotide sequence ID" value="NZ_JBDPGJ010000004.1"/>
</dbReference>
<keyword evidence="9" id="KW-1185">Reference proteome</keyword>
<protein>
    <submittedName>
        <fullName evidence="8">Serine protease</fullName>
    </submittedName>
</protein>
<keyword evidence="5" id="KW-1015">Disulfide bond</keyword>
<dbReference type="PANTHER" id="PTHR24264">
    <property type="entry name" value="TRYPSIN-RELATED"/>
    <property type="match status" value="1"/>
</dbReference>
<reference evidence="8 9" key="1">
    <citation type="submission" date="2024-05" db="EMBL/GenBank/DDBJ databases">
        <authorList>
            <person name="Jiang F."/>
        </authorList>
    </citation>
    <scope>NUCLEOTIDE SEQUENCE [LARGE SCALE GENOMIC DNA]</scope>
    <source>
        <strain evidence="8 9">LZ166</strain>
    </source>
</reference>
<dbReference type="PRINTS" id="PR00722">
    <property type="entry name" value="CHYMOTRYPSIN"/>
</dbReference>
<dbReference type="Gene3D" id="2.40.10.10">
    <property type="entry name" value="Trypsin-like serine proteases"/>
    <property type="match status" value="1"/>
</dbReference>
<evidence type="ECO:0000256" key="1">
    <source>
        <dbReference type="ARBA" id="ARBA00004613"/>
    </source>
</evidence>
<dbReference type="GO" id="GO:0006508">
    <property type="term" value="P:proteolysis"/>
    <property type="evidence" value="ECO:0007669"/>
    <property type="project" value="UniProtKB-KW"/>
</dbReference>
<dbReference type="InterPro" id="IPR050127">
    <property type="entry name" value="Serine_Proteases_S1"/>
</dbReference>
<proteinExistence type="predicted"/>
<evidence type="ECO:0000256" key="5">
    <source>
        <dbReference type="ARBA" id="ARBA00023157"/>
    </source>
</evidence>